<evidence type="ECO:0000313" key="1">
    <source>
        <dbReference type="EMBL" id="KAF2471488.1"/>
    </source>
</evidence>
<evidence type="ECO:0000313" key="2">
    <source>
        <dbReference type="Proteomes" id="UP000799755"/>
    </source>
</evidence>
<organism evidence="1 2">
    <name type="scientific">Lindgomyces ingoldianus</name>
    <dbReference type="NCBI Taxonomy" id="673940"/>
    <lineage>
        <taxon>Eukaryota</taxon>
        <taxon>Fungi</taxon>
        <taxon>Dikarya</taxon>
        <taxon>Ascomycota</taxon>
        <taxon>Pezizomycotina</taxon>
        <taxon>Dothideomycetes</taxon>
        <taxon>Pleosporomycetidae</taxon>
        <taxon>Pleosporales</taxon>
        <taxon>Lindgomycetaceae</taxon>
        <taxon>Lindgomyces</taxon>
    </lineage>
</organism>
<gene>
    <name evidence="1" type="ORF">BDR25DRAFT_354741</name>
</gene>
<dbReference type="EMBL" id="MU003505">
    <property type="protein sequence ID" value="KAF2471488.1"/>
    <property type="molecule type" value="Genomic_DNA"/>
</dbReference>
<keyword evidence="2" id="KW-1185">Reference proteome</keyword>
<reference evidence="1" key="1">
    <citation type="journal article" date="2020" name="Stud. Mycol.">
        <title>101 Dothideomycetes genomes: a test case for predicting lifestyles and emergence of pathogens.</title>
        <authorList>
            <person name="Haridas S."/>
            <person name="Albert R."/>
            <person name="Binder M."/>
            <person name="Bloem J."/>
            <person name="Labutti K."/>
            <person name="Salamov A."/>
            <person name="Andreopoulos B."/>
            <person name="Baker S."/>
            <person name="Barry K."/>
            <person name="Bills G."/>
            <person name="Bluhm B."/>
            <person name="Cannon C."/>
            <person name="Castanera R."/>
            <person name="Culley D."/>
            <person name="Daum C."/>
            <person name="Ezra D."/>
            <person name="Gonzalez J."/>
            <person name="Henrissat B."/>
            <person name="Kuo A."/>
            <person name="Liang C."/>
            <person name="Lipzen A."/>
            <person name="Lutzoni F."/>
            <person name="Magnuson J."/>
            <person name="Mondo S."/>
            <person name="Nolan M."/>
            <person name="Ohm R."/>
            <person name="Pangilinan J."/>
            <person name="Park H.-J."/>
            <person name="Ramirez L."/>
            <person name="Alfaro M."/>
            <person name="Sun H."/>
            <person name="Tritt A."/>
            <person name="Yoshinaga Y."/>
            <person name="Zwiers L.-H."/>
            <person name="Turgeon B."/>
            <person name="Goodwin S."/>
            <person name="Spatafora J."/>
            <person name="Crous P."/>
            <person name="Grigoriev I."/>
        </authorList>
    </citation>
    <scope>NUCLEOTIDE SEQUENCE</scope>
    <source>
        <strain evidence="1">ATCC 200398</strain>
    </source>
</reference>
<comment type="caution">
    <text evidence="1">The sequence shown here is derived from an EMBL/GenBank/DDBJ whole genome shotgun (WGS) entry which is preliminary data.</text>
</comment>
<sequence length="51" mass="4935">MASLAASVVATLLVTSSCTLLTSITICLAGCPLAATAAHVSVDCGGVSRRA</sequence>
<protein>
    <submittedName>
        <fullName evidence="1">Uncharacterized protein</fullName>
    </submittedName>
</protein>
<dbReference type="Proteomes" id="UP000799755">
    <property type="component" value="Unassembled WGS sequence"/>
</dbReference>
<accession>A0ACB6QY42</accession>
<proteinExistence type="predicted"/>
<name>A0ACB6QY42_9PLEO</name>